<keyword evidence="3" id="KW-1185">Reference proteome</keyword>
<feature type="region of interest" description="Disordered" evidence="1">
    <location>
        <begin position="84"/>
        <end position="125"/>
    </location>
</feature>
<evidence type="ECO:0000313" key="2">
    <source>
        <dbReference type="EMBL" id="RDX69175.1"/>
    </source>
</evidence>
<evidence type="ECO:0000313" key="3">
    <source>
        <dbReference type="Proteomes" id="UP000257109"/>
    </source>
</evidence>
<dbReference type="Proteomes" id="UP000257109">
    <property type="component" value="Unassembled WGS sequence"/>
</dbReference>
<gene>
    <name evidence="2" type="ORF">CR513_51749</name>
</gene>
<feature type="compositionally biased region" description="Basic and acidic residues" evidence="1">
    <location>
        <begin position="84"/>
        <end position="94"/>
    </location>
</feature>
<name>A0A371ESZ1_MUCPR</name>
<feature type="non-terminal residue" evidence="2">
    <location>
        <position position="1"/>
    </location>
</feature>
<sequence length="125" mass="13713">MGTQGAIKYNPKLLPRQAGYPIALPPLEEAITPFIIHDLGAQYDGCLRNIWLGEVLFERDPSGDPRVAAPHLDRLELASLTFEDPRLSTNRESHSSPVGLHGPFKRKSDDSLEHPSGQGANMKAC</sequence>
<proteinExistence type="predicted"/>
<reference evidence="2" key="1">
    <citation type="submission" date="2018-05" db="EMBL/GenBank/DDBJ databases">
        <title>Draft genome of Mucuna pruriens seed.</title>
        <authorList>
            <person name="Nnadi N.E."/>
            <person name="Vos R."/>
            <person name="Hasami M.H."/>
            <person name="Devisetty U.K."/>
            <person name="Aguiy J.C."/>
        </authorList>
    </citation>
    <scope>NUCLEOTIDE SEQUENCE [LARGE SCALE GENOMIC DNA]</scope>
    <source>
        <strain evidence="2">JCA_2017</strain>
    </source>
</reference>
<organism evidence="2 3">
    <name type="scientific">Mucuna pruriens</name>
    <name type="common">Velvet bean</name>
    <name type="synonym">Dolichos pruriens</name>
    <dbReference type="NCBI Taxonomy" id="157652"/>
    <lineage>
        <taxon>Eukaryota</taxon>
        <taxon>Viridiplantae</taxon>
        <taxon>Streptophyta</taxon>
        <taxon>Embryophyta</taxon>
        <taxon>Tracheophyta</taxon>
        <taxon>Spermatophyta</taxon>
        <taxon>Magnoliopsida</taxon>
        <taxon>eudicotyledons</taxon>
        <taxon>Gunneridae</taxon>
        <taxon>Pentapetalae</taxon>
        <taxon>rosids</taxon>
        <taxon>fabids</taxon>
        <taxon>Fabales</taxon>
        <taxon>Fabaceae</taxon>
        <taxon>Papilionoideae</taxon>
        <taxon>50 kb inversion clade</taxon>
        <taxon>NPAAA clade</taxon>
        <taxon>indigoferoid/millettioid clade</taxon>
        <taxon>Phaseoleae</taxon>
        <taxon>Mucuna</taxon>
    </lineage>
</organism>
<dbReference type="EMBL" id="QJKJ01012229">
    <property type="protein sequence ID" value="RDX69175.1"/>
    <property type="molecule type" value="Genomic_DNA"/>
</dbReference>
<protein>
    <submittedName>
        <fullName evidence="2">Uncharacterized protein</fullName>
    </submittedName>
</protein>
<dbReference type="AlphaFoldDB" id="A0A371ESZ1"/>
<comment type="caution">
    <text evidence="2">The sequence shown here is derived from an EMBL/GenBank/DDBJ whole genome shotgun (WGS) entry which is preliminary data.</text>
</comment>
<evidence type="ECO:0000256" key="1">
    <source>
        <dbReference type="SAM" id="MobiDB-lite"/>
    </source>
</evidence>
<accession>A0A371ESZ1</accession>